<sequence length="268" mass="28066">MAFAASCLISRPSGRIPDVSVSVVAATTDDASAPLTARDEQPVDRALDDGEATLAHPLNVNSAPARPLTGGLPIHLASLGDGMPLPDSPLPPGPLPDTSFDPFPLARGLSAAFPVELPTLDTLRSTPTRMTASTSTDALPETIARDDFQSEQDDAPQRFYADLVAAAAHAPFDEASIAPIPSMRVRLAIDIARNTPLPLDADSADAWLASCQPFALSETKLDAEPFSLASSDGDDTPMLETQLNSRRFQSPAENAGELHDAVKGPANP</sequence>
<feature type="compositionally biased region" description="Polar residues" evidence="1">
    <location>
        <begin position="239"/>
        <end position="252"/>
    </location>
</feature>
<organism evidence="2 3">
    <name type="scientific">Burkholderia ubonensis</name>
    <dbReference type="NCBI Taxonomy" id="101571"/>
    <lineage>
        <taxon>Bacteria</taxon>
        <taxon>Pseudomonadati</taxon>
        <taxon>Pseudomonadota</taxon>
        <taxon>Betaproteobacteria</taxon>
        <taxon>Burkholderiales</taxon>
        <taxon>Burkholderiaceae</taxon>
        <taxon>Burkholderia</taxon>
        <taxon>Burkholderia cepacia complex</taxon>
    </lineage>
</organism>
<evidence type="ECO:0000313" key="2">
    <source>
        <dbReference type="EMBL" id="KVP89331.1"/>
    </source>
</evidence>
<proteinExistence type="predicted"/>
<feature type="region of interest" description="Disordered" evidence="1">
    <location>
        <begin position="226"/>
        <end position="268"/>
    </location>
</feature>
<comment type="caution">
    <text evidence="2">The sequence shown here is derived from an EMBL/GenBank/DDBJ whole genome shotgun (WGS) entry which is preliminary data.</text>
</comment>
<keyword evidence="3" id="KW-1185">Reference proteome</keyword>
<evidence type="ECO:0008006" key="4">
    <source>
        <dbReference type="Google" id="ProtNLM"/>
    </source>
</evidence>
<name>A0AAW3MKW3_9BURK</name>
<gene>
    <name evidence="2" type="ORF">WJ96_20240</name>
</gene>
<reference evidence="2 3" key="1">
    <citation type="submission" date="2015-11" db="EMBL/GenBank/DDBJ databases">
        <title>Expanding the genomic diversity of Burkholderia species for the development of highly accurate diagnostics.</title>
        <authorList>
            <person name="Sahl J."/>
            <person name="Keim P."/>
            <person name="Wagner D."/>
        </authorList>
    </citation>
    <scope>NUCLEOTIDE SEQUENCE [LARGE SCALE GENOMIC DNA]</scope>
    <source>
        <strain evidence="2 3">MSMB1808WGS</strain>
    </source>
</reference>
<dbReference type="EMBL" id="LPBJ01000095">
    <property type="protein sequence ID" value="KVP89331.1"/>
    <property type="molecule type" value="Genomic_DNA"/>
</dbReference>
<accession>A0AAW3MKW3</accession>
<protein>
    <recommendedName>
        <fullName evidence="4">TagK domain-containing protein</fullName>
    </recommendedName>
</protein>
<evidence type="ECO:0000313" key="3">
    <source>
        <dbReference type="Proteomes" id="UP000056453"/>
    </source>
</evidence>
<dbReference type="Proteomes" id="UP000056453">
    <property type="component" value="Unassembled WGS sequence"/>
</dbReference>
<dbReference type="AlphaFoldDB" id="A0AAW3MKW3"/>
<evidence type="ECO:0000256" key="1">
    <source>
        <dbReference type="SAM" id="MobiDB-lite"/>
    </source>
</evidence>